<sequence>MIFKEELKKKAVLVGEALDRFLPKPDTYPPLIHQAMRYSVMGGGKRLRPALVLAAAETVGGSAADVLPAACAIELIHVYSLVHDDLPAMDNDDYRRGKLTSHKVYGEAMALLVGDALLTLAFKLLSECRGASPDAVVRVINEVAAGAGTLGLIGGQVVDTFSAGEAIEESTLEYIHRHKTGAMYRVSLRTGAILAGASDEELACLTEYAEHMGLAFQIKDDILDIEGDEKKLGKPVGSDVRNKKATYPALFGLDQSKEKARLAAGKATAALSKFGREADFLRALVKFVIERDF</sequence>
<dbReference type="FunFam" id="1.10.600.10:FF:000001">
    <property type="entry name" value="Geranylgeranyl diphosphate synthase"/>
    <property type="match status" value="1"/>
</dbReference>
<evidence type="ECO:0000256" key="4">
    <source>
        <dbReference type="ARBA" id="ARBA00015100"/>
    </source>
</evidence>
<reference evidence="13 14" key="1">
    <citation type="journal article" date="2018" name="Environ. Microbiol.">
        <title>Novel energy conservation strategies and behaviour of Pelotomaculum schinkii driving syntrophic propionate catabolism.</title>
        <authorList>
            <person name="Hidalgo-Ahumada C.A.P."/>
            <person name="Nobu M.K."/>
            <person name="Narihiro T."/>
            <person name="Tamaki H."/>
            <person name="Liu W.T."/>
            <person name="Kamagata Y."/>
            <person name="Stams A.J.M."/>
            <person name="Imachi H."/>
            <person name="Sousa D.Z."/>
        </authorList>
    </citation>
    <scope>NUCLEOTIDE SEQUENCE [LARGE SCALE GENOMIC DNA]</scope>
    <source>
        <strain evidence="13 14">MGP</strain>
    </source>
</reference>
<evidence type="ECO:0000256" key="12">
    <source>
        <dbReference type="RuleBase" id="RU004466"/>
    </source>
</evidence>
<dbReference type="NCBIfam" id="NF045485">
    <property type="entry name" value="FPPsyn"/>
    <property type="match status" value="1"/>
</dbReference>
<dbReference type="AlphaFoldDB" id="A0A4Y7RMF0"/>
<dbReference type="GO" id="GO:0016114">
    <property type="term" value="P:terpenoid biosynthetic process"/>
    <property type="evidence" value="ECO:0007669"/>
    <property type="project" value="UniProtKB-ARBA"/>
</dbReference>
<dbReference type="Pfam" id="PF00348">
    <property type="entry name" value="polyprenyl_synt"/>
    <property type="match status" value="1"/>
</dbReference>
<dbReference type="InterPro" id="IPR053378">
    <property type="entry name" value="Prenyl_diphosphate_synthase"/>
</dbReference>
<keyword evidence="14" id="KW-1185">Reference proteome</keyword>
<dbReference type="GO" id="GO:0046872">
    <property type="term" value="F:metal ion binding"/>
    <property type="evidence" value="ECO:0007669"/>
    <property type="project" value="UniProtKB-KW"/>
</dbReference>
<dbReference type="EC" id="2.5.1.10" evidence="3"/>
<keyword evidence="8" id="KW-0414">Isoprene biosynthesis</keyword>
<keyword evidence="7" id="KW-0460">Magnesium</keyword>
<dbReference type="InterPro" id="IPR000092">
    <property type="entry name" value="Polyprenyl_synt"/>
</dbReference>
<dbReference type="PANTHER" id="PTHR43281">
    <property type="entry name" value="FARNESYL DIPHOSPHATE SYNTHASE"/>
    <property type="match status" value="1"/>
</dbReference>
<proteinExistence type="inferred from homology"/>
<evidence type="ECO:0000256" key="9">
    <source>
        <dbReference type="ARBA" id="ARBA00032380"/>
    </source>
</evidence>
<comment type="catalytic activity">
    <reaction evidence="11">
        <text>isopentenyl diphosphate + (2E)-geranyl diphosphate = (2E,6E)-farnesyl diphosphate + diphosphate</text>
        <dbReference type="Rhea" id="RHEA:19361"/>
        <dbReference type="ChEBI" id="CHEBI:33019"/>
        <dbReference type="ChEBI" id="CHEBI:58057"/>
        <dbReference type="ChEBI" id="CHEBI:128769"/>
        <dbReference type="ChEBI" id="CHEBI:175763"/>
        <dbReference type="EC" id="2.5.1.10"/>
    </reaction>
</comment>
<comment type="similarity">
    <text evidence="2 12">Belongs to the FPP/GGPP synthase family.</text>
</comment>
<dbReference type="EMBL" id="QFFZ01000033">
    <property type="protein sequence ID" value="TEB10043.1"/>
    <property type="molecule type" value="Genomic_DNA"/>
</dbReference>
<dbReference type="GO" id="GO:0004337">
    <property type="term" value="F:(2E,6E)-farnesyl diphosphate synthase activity"/>
    <property type="evidence" value="ECO:0007669"/>
    <property type="project" value="UniProtKB-EC"/>
</dbReference>
<dbReference type="InterPro" id="IPR033749">
    <property type="entry name" value="Polyprenyl_synt_CS"/>
</dbReference>
<organism evidence="13 14">
    <name type="scientific">Pelotomaculum propionicicum</name>
    <dbReference type="NCBI Taxonomy" id="258475"/>
    <lineage>
        <taxon>Bacteria</taxon>
        <taxon>Bacillati</taxon>
        <taxon>Bacillota</taxon>
        <taxon>Clostridia</taxon>
        <taxon>Eubacteriales</taxon>
        <taxon>Desulfotomaculaceae</taxon>
        <taxon>Pelotomaculum</taxon>
    </lineage>
</organism>
<dbReference type="OrthoDB" id="9805316at2"/>
<keyword evidence="6" id="KW-0479">Metal-binding</keyword>
<evidence type="ECO:0000313" key="13">
    <source>
        <dbReference type="EMBL" id="TEB10043.1"/>
    </source>
</evidence>
<evidence type="ECO:0000256" key="10">
    <source>
        <dbReference type="ARBA" id="ARBA00032873"/>
    </source>
</evidence>
<gene>
    <name evidence="13" type="ORF">Pmgp_02636</name>
</gene>
<dbReference type="SFLD" id="SFLDS00005">
    <property type="entry name" value="Isoprenoid_Synthase_Type_I"/>
    <property type="match status" value="1"/>
</dbReference>
<dbReference type="SFLD" id="SFLDG01017">
    <property type="entry name" value="Polyprenyl_Transferase_Like"/>
    <property type="match status" value="1"/>
</dbReference>
<dbReference type="InterPro" id="IPR008949">
    <property type="entry name" value="Isoprenoid_synthase_dom_sf"/>
</dbReference>
<dbReference type="PROSITE" id="PS00723">
    <property type="entry name" value="POLYPRENYL_SYNTHASE_1"/>
    <property type="match status" value="1"/>
</dbReference>
<evidence type="ECO:0000256" key="7">
    <source>
        <dbReference type="ARBA" id="ARBA00022842"/>
    </source>
</evidence>
<dbReference type="GO" id="GO:0005737">
    <property type="term" value="C:cytoplasm"/>
    <property type="evidence" value="ECO:0007669"/>
    <property type="project" value="UniProtKB-ARBA"/>
</dbReference>
<dbReference type="RefSeq" id="WP_134214448.1">
    <property type="nucleotide sequence ID" value="NZ_QFFZ01000033.1"/>
</dbReference>
<evidence type="ECO:0000256" key="8">
    <source>
        <dbReference type="ARBA" id="ARBA00023229"/>
    </source>
</evidence>
<comment type="cofactor">
    <cofactor evidence="1">
        <name>Mg(2+)</name>
        <dbReference type="ChEBI" id="CHEBI:18420"/>
    </cofactor>
</comment>
<evidence type="ECO:0000256" key="11">
    <source>
        <dbReference type="ARBA" id="ARBA00049399"/>
    </source>
</evidence>
<keyword evidence="5 12" id="KW-0808">Transferase</keyword>
<dbReference type="Proteomes" id="UP000297597">
    <property type="component" value="Unassembled WGS sequence"/>
</dbReference>
<evidence type="ECO:0000256" key="3">
    <source>
        <dbReference type="ARBA" id="ARBA00012439"/>
    </source>
</evidence>
<evidence type="ECO:0000256" key="6">
    <source>
        <dbReference type="ARBA" id="ARBA00022723"/>
    </source>
</evidence>
<evidence type="ECO:0000256" key="5">
    <source>
        <dbReference type="ARBA" id="ARBA00022679"/>
    </source>
</evidence>
<dbReference type="PROSITE" id="PS00444">
    <property type="entry name" value="POLYPRENYL_SYNTHASE_2"/>
    <property type="match status" value="1"/>
</dbReference>
<dbReference type="CDD" id="cd00685">
    <property type="entry name" value="Trans_IPPS_HT"/>
    <property type="match status" value="1"/>
</dbReference>
<dbReference type="SUPFAM" id="SSF48576">
    <property type="entry name" value="Terpenoid synthases"/>
    <property type="match status" value="1"/>
</dbReference>
<comment type="caution">
    <text evidence="13">The sequence shown here is derived from an EMBL/GenBank/DDBJ whole genome shotgun (WGS) entry which is preliminary data.</text>
</comment>
<evidence type="ECO:0000256" key="1">
    <source>
        <dbReference type="ARBA" id="ARBA00001946"/>
    </source>
</evidence>
<accession>A0A4Y7RMF0</accession>
<name>A0A4Y7RMF0_9FIRM</name>
<dbReference type="Gene3D" id="1.10.600.10">
    <property type="entry name" value="Farnesyl Diphosphate Synthase"/>
    <property type="match status" value="1"/>
</dbReference>
<evidence type="ECO:0000313" key="14">
    <source>
        <dbReference type="Proteomes" id="UP000297597"/>
    </source>
</evidence>
<protein>
    <recommendedName>
        <fullName evidence="4">Farnesyl diphosphate synthase</fullName>
        <ecNumber evidence="3">2.5.1.10</ecNumber>
    </recommendedName>
    <alternativeName>
        <fullName evidence="10">(2E,6E)-farnesyl diphosphate synthase</fullName>
    </alternativeName>
    <alternativeName>
        <fullName evidence="9">Geranyltranstransferase</fullName>
    </alternativeName>
</protein>
<evidence type="ECO:0000256" key="2">
    <source>
        <dbReference type="ARBA" id="ARBA00006706"/>
    </source>
</evidence>
<dbReference type="PANTHER" id="PTHR43281:SF1">
    <property type="entry name" value="FARNESYL DIPHOSPHATE SYNTHASE"/>
    <property type="match status" value="1"/>
</dbReference>